<name>A0A8S5MZY9_9CAUD</name>
<dbReference type="EMBL" id="BK015030">
    <property type="protein sequence ID" value="DAD87921.1"/>
    <property type="molecule type" value="Genomic_DNA"/>
</dbReference>
<evidence type="ECO:0000313" key="1">
    <source>
        <dbReference type="EMBL" id="DAD87921.1"/>
    </source>
</evidence>
<protein>
    <submittedName>
        <fullName evidence="1">Uncharacterized protein</fullName>
    </submittedName>
</protein>
<organism evidence="1">
    <name type="scientific">Siphoviridae sp. ct3Ka2</name>
    <dbReference type="NCBI Taxonomy" id="2826281"/>
    <lineage>
        <taxon>Viruses</taxon>
        <taxon>Duplodnaviria</taxon>
        <taxon>Heunggongvirae</taxon>
        <taxon>Uroviricota</taxon>
        <taxon>Caudoviricetes</taxon>
    </lineage>
</organism>
<reference evidence="1" key="1">
    <citation type="journal article" date="2021" name="Proc. Natl. Acad. Sci. U.S.A.">
        <title>A Catalog of Tens of Thousands of Viruses from Human Metagenomes Reveals Hidden Associations with Chronic Diseases.</title>
        <authorList>
            <person name="Tisza M.J."/>
            <person name="Buck C.B."/>
        </authorList>
    </citation>
    <scope>NUCLEOTIDE SEQUENCE</scope>
    <source>
        <strain evidence="1">Ct3Ka2</strain>
    </source>
</reference>
<proteinExistence type="predicted"/>
<accession>A0A8S5MZY9</accession>
<sequence>MTESKHGSGLPHAHAACIADGCELSVRSRNSHYCAKRIMTQRNREWRRAAW</sequence>